<dbReference type="Pfam" id="PF00005">
    <property type="entry name" value="ABC_tran"/>
    <property type="match status" value="1"/>
</dbReference>
<dbReference type="GO" id="GO:0016887">
    <property type="term" value="F:ATP hydrolysis activity"/>
    <property type="evidence" value="ECO:0007669"/>
    <property type="project" value="InterPro"/>
</dbReference>
<dbReference type="EMBL" id="AYXY01000019">
    <property type="protein sequence ID" value="ETN95903.1"/>
    <property type="molecule type" value="Genomic_DNA"/>
</dbReference>
<feature type="domain" description="ABC transporter" evidence="5">
    <location>
        <begin position="3"/>
        <end position="224"/>
    </location>
</feature>
<sequence length="285" mass="31480">MIISAKQLTKIYNGITVLDRVSISCSEGSIIGVLGANGAGKTTLFRILMNLVTPDEGSVEVLSKSVKPLGGIIEKPALYEYLNAHDNLKLFARIQSLNLTKEQIRASLVAVGLPVERKDAVKNFSMGMKQRLSIAIALLNNPSCLILDEPFSGLDPMGIEELRSLILKLAKENNIGILISSHIIDQLQKSCDYLYVLKEGCVVNQGVTSEIIAQNVKYYTIYAKNIQESKVLQSYHPLYNQNTAKVTLDFKEVPDLIKKLYAEGVVVTSFSPEIDMDRLFEISAQ</sequence>
<accession>W2UPI4</accession>
<evidence type="ECO:0000313" key="7">
    <source>
        <dbReference type="Proteomes" id="UP000018850"/>
    </source>
</evidence>
<keyword evidence="7" id="KW-1185">Reference proteome</keyword>
<gene>
    <name evidence="6" type="ORF">P278_16250</name>
</gene>
<dbReference type="InterPro" id="IPR003439">
    <property type="entry name" value="ABC_transporter-like_ATP-bd"/>
</dbReference>
<reference evidence="6 7" key="2">
    <citation type="journal article" date="2016" name="Genome Announc.">
        <title>Draft Genome Sequence of Zhouia amylolytica AD3, Isolated from Tidal Flat Sediment.</title>
        <authorList>
            <person name="Jia B."/>
            <person name="Jin H.M."/>
            <person name="Lee H.J."/>
            <person name="Jeon C.O."/>
        </authorList>
    </citation>
    <scope>NUCLEOTIDE SEQUENCE [LARGE SCALE GENOMIC DNA]</scope>
    <source>
        <strain evidence="6 7">AD3</strain>
    </source>
</reference>
<evidence type="ECO:0000313" key="6">
    <source>
        <dbReference type="EMBL" id="ETN95903.1"/>
    </source>
</evidence>
<dbReference type="InterPro" id="IPR027417">
    <property type="entry name" value="P-loop_NTPase"/>
</dbReference>
<dbReference type="eggNOG" id="COG1131">
    <property type="taxonomic scope" value="Bacteria"/>
</dbReference>
<protein>
    <submittedName>
        <fullName evidence="6">ABC-type multidrug transport system, ATPase component</fullName>
    </submittedName>
</protein>
<keyword evidence="4" id="KW-0067">ATP-binding</keyword>
<dbReference type="Gene3D" id="3.40.50.300">
    <property type="entry name" value="P-loop containing nucleotide triphosphate hydrolases"/>
    <property type="match status" value="1"/>
</dbReference>
<dbReference type="PATRIC" id="fig|1286632.3.peg.1613"/>
<dbReference type="SUPFAM" id="SSF52540">
    <property type="entry name" value="P-loop containing nucleoside triphosphate hydrolases"/>
    <property type="match status" value="1"/>
</dbReference>
<dbReference type="SMART" id="SM00382">
    <property type="entry name" value="AAA"/>
    <property type="match status" value="1"/>
</dbReference>
<dbReference type="GO" id="GO:0005524">
    <property type="term" value="F:ATP binding"/>
    <property type="evidence" value="ECO:0007669"/>
    <property type="project" value="UniProtKB-KW"/>
</dbReference>
<proteinExistence type="inferred from homology"/>
<organism evidence="6 7">
    <name type="scientific">Zhouia amylolytica AD3</name>
    <dbReference type="NCBI Taxonomy" id="1286632"/>
    <lineage>
        <taxon>Bacteria</taxon>
        <taxon>Pseudomonadati</taxon>
        <taxon>Bacteroidota</taxon>
        <taxon>Flavobacteriia</taxon>
        <taxon>Flavobacteriales</taxon>
        <taxon>Flavobacteriaceae</taxon>
        <taxon>Zhouia</taxon>
    </lineage>
</organism>
<evidence type="ECO:0000256" key="3">
    <source>
        <dbReference type="ARBA" id="ARBA00022741"/>
    </source>
</evidence>
<keyword evidence="2" id="KW-0813">Transport</keyword>
<evidence type="ECO:0000256" key="1">
    <source>
        <dbReference type="ARBA" id="ARBA00005417"/>
    </source>
</evidence>
<comment type="similarity">
    <text evidence="1">Belongs to the ABC transporter superfamily.</text>
</comment>
<dbReference type="AlphaFoldDB" id="W2UPI4"/>
<evidence type="ECO:0000256" key="2">
    <source>
        <dbReference type="ARBA" id="ARBA00022448"/>
    </source>
</evidence>
<keyword evidence="3" id="KW-0547">Nucleotide-binding</keyword>
<dbReference type="Proteomes" id="UP000018850">
    <property type="component" value="Unassembled WGS sequence"/>
</dbReference>
<dbReference type="InterPro" id="IPR003593">
    <property type="entry name" value="AAA+_ATPase"/>
</dbReference>
<name>W2UPI4_9FLAO</name>
<comment type="caution">
    <text evidence="6">The sequence shown here is derived from an EMBL/GenBank/DDBJ whole genome shotgun (WGS) entry which is preliminary data.</text>
</comment>
<dbReference type="STRING" id="376730.SAMN04487906_0733"/>
<dbReference type="PROSITE" id="PS50893">
    <property type="entry name" value="ABC_TRANSPORTER_2"/>
    <property type="match status" value="1"/>
</dbReference>
<dbReference type="PANTHER" id="PTHR43335">
    <property type="entry name" value="ABC TRANSPORTER, ATP-BINDING PROTEIN"/>
    <property type="match status" value="1"/>
</dbReference>
<dbReference type="PANTHER" id="PTHR43335:SF2">
    <property type="entry name" value="ABC TRANSPORTER, ATP-BINDING PROTEIN"/>
    <property type="match status" value="1"/>
</dbReference>
<evidence type="ECO:0000259" key="5">
    <source>
        <dbReference type="PROSITE" id="PS50893"/>
    </source>
</evidence>
<dbReference type="RefSeq" id="WP_038264642.1">
    <property type="nucleotide sequence ID" value="NZ_AYXY01000019.1"/>
</dbReference>
<evidence type="ECO:0000256" key="4">
    <source>
        <dbReference type="ARBA" id="ARBA00022840"/>
    </source>
</evidence>
<reference evidence="7" key="1">
    <citation type="submission" date="2013-11" db="EMBL/GenBank/DDBJ databases">
        <title>Draft genome sequence from a member of Zhouia, isolated tidal flat.</title>
        <authorList>
            <person name="Jin H."/>
            <person name="Jeon C.O."/>
        </authorList>
    </citation>
    <scope>NUCLEOTIDE SEQUENCE [LARGE SCALE GENOMIC DNA]</scope>
    <source>
        <strain evidence="7">AD3</strain>
    </source>
</reference>